<feature type="transmembrane region" description="Helical" evidence="1">
    <location>
        <begin position="431"/>
        <end position="460"/>
    </location>
</feature>
<organism evidence="2 3">
    <name type="scientific">Hydrogenibacillus schlegelii</name>
    <name type="common">Bacillus schlegelii</name>
    <dbReference type="NCBI Taxonomy" id="1484"/>
    <lineage>
        <taxon>Bacteria</taxon>
        <taxon>Bacillati</taxon>
        <taxon>Bacillota</taxon>
        <taxon>Bacilli</taxon>
        <taxon>Bacillales</taxon>
        <taxon>Bacillales Family X. Incertae Sedis</taxon>
        <taxon>Hydrogenibacillus</taxon>
    </lineage>
</organism>
<sequence length="467" mass="49268">MRSEEGAFQRFRRWRNRVVRWAIGAAVFWLLWGGGPKAAEPEGHTPPTSARAAAAGIVGEGRAAGSAEPDIVVGGPASGPAGPDVGFEGLAPGPGDGRSGAAALLDRAVELELRALDLSEIEQAYRRSLEAYRAYLPPEVPGEVRGLFREALQGLPWSEAARGVFRYAVGELVALGGLISTLLLLTVFSTVLEHIQGAFEHRAVSRVAQYVTFLILSALVLDSFRLATESAHRAIQGMEGVMVALLPVLLSLLAATGGGLSSGLFHPLVLFFVHTSAVVIDQVVFPLFFFSAVLALVSLFSEQYAVTNLGRLLNRLAITALSVFFTVFLGVLSVQGTAAAVADGVALRTAKYVVSSTVPVFGRMFSDATETVMGAAMLLKNAVGLVGVFLLFLAAAYPAAKVFVIALVYQFSAAVLQPLENGPVVRALESIGGALMFMFAVLTALGMMFFLSLVVILVAANASLFAR</sequence>
<dbReference type="AlphaFoldDB" id="A0A179INR6"/>
<keyword evidence="1" id="KW-0472">Membrane</keyword>
<protein>
    <recommendedName>
        <fullName evidence="4">Stage III sporulation protein AE</fullName>
    </recommendedName>
</protein>
<keyword evidence="1" id="KW-1133">Transmembrane helix</keyword>
<dbReference type="EMBL" id="JXBB01000066">
    <property type="protein sequence ID" value="OAR03241.1"/>
    <property type="molecule type" value="Genomic_DNA"/>
</dbReference>
<evidence type="ECO:0000313" key="3">
    <source>
        <dbReference type="Proteomes" id="UP000243024"/>
    </source>
</evidence>
<evidence type="ECO:0000313" key="2">
    <source>
        <dbReference type="EMBL" id="OAR03241.1"/>
    </source>
</evidence>
<name>A0A179INR6_HYDSH</name>
<evidence type="ECO:0008006" key="4">
    <source>
        <dbReference type="Google" id="ProtNLM"/>
    </source>
</evidence>
<feature type="transmembrane region" description="Helical" evidence="1">
    <location>
        <begin position="312"/>
        <end position="334"/>
    </location>
</feature>
<feature type="transmembrane region" description="Helical" evidence="1">
    <location>
        <begin position="240"/>
        <end position="265"/>
    </location>
</feature>
<comment type="caution">
    <text evidence="2">The sequence shown here is derived from an EMBL/GenBank/DDBJ whole genome shotgun (WGS) entry which is preliminary data.</text>
</comment>
<dbReference type="NCBIfam" id="TIGR02829">
    <property type="entry name" value="spore_III_AE"/>
    <property type="match status" value="1"/>
</dbReference>
<feature type="transmembrane region" description="Helical" evidence="1">
    <location>
        <begin position="372"/>
        <end position="395"/>
    </location>
</feature>
<gene>
    <name evidence="2" type="ORF">SA87_04985</name>
</gene>
<reference evidence="2 3" key="1">
    <citation type="submission" date="2015-09" db="EMBL/GenBank/DDBJ databases">
        <title>Draft genome sequence of Hydrogenibacillus schlegelii DSM 2000.</title>
        <authorList>
            <person name="Hemp J."/>
        </authorList>
    </citation>
    <scope>NUCLEOTIDE SEQUENCE [LARGE SCALE GENOMIC DNA]</scope>
    <source>
        <strain evidence="2 3">MA 48</strain>
    </source>
</reference>
<dbReference type="Pfam" id="PF09546">
    <property type="entry name" value="Spore_III_AE"/>
    <property type="match status" value="1"/>
</dbReference>
<evidence type="ECO:0000256" key="1">
    <source>
        <dbReference type="SAM" id="Phobius"/>
    </source>
</evidence>
<dbReference type="RefSeq" id="WP_082910562.1">
    <property type="nucleotide sequence ID" value="NZ_JBDOQL010000138.1"/>
</dbReference>
<feature type="transmembrane region" description="Helical" evidence="1">
    <location>
        <begin position="207"/>
        <end position="228"/>
    </location>
</feature>
<accession>A0A179INR6</accession>
<feature type="transmembrane region" description="Helical" evidence="1">
    <location>
        <begin position="172"/>
        <end position="195"/>
    </location>
</feature>
<dbReference type="OrthoDB" id="2373222at2"/>
<dbReference type="Proteomes" id="UP000243024">
    <property type="component" value="Unassembled WGS sequence"/>
</dbReference>
<keyword evidence="3" id="KW-1185">Reference proteome</keyword>
<feature type="transmembrane region" description="Helical" evidence="1">
    <location>
        <begin position="271"/>
        <end position="300"/>
    </location>
</feature>
<keyword evidence="1" id="KW-0812">Transmembrane</keyword>
<proteinExistence type="predicted"/>
<dbReference type="InterPro" id="IPR014194">
    <property type="entry name" value="Spore_III_AE"/>
</dbReference>
<feature type="transmembrane region" description="Helical" evidence="1">
    <location>
        <begin position="402"/>
        <end position="419"/>
    </location>
</feature>
<dbReference type="STRING" id="1484.SA87_04985"/>